<dbReference type="SUPFAM" id="SSF57701">
    <property type="entry name" value="Zn2/Cys6 DNA-binding domain"/>
    <property type="match status" value="1"/>
</dbReference>
<evidence type="ECO:0000256" key="1">
    <source>
        <dbReference type="ARBA" id="ARBA00004123"/>
    </source>
</evidence>
<dbReference type="GO" id="GO:0008270">
    <property type="term" value="F:zinc ion binding"/>
    <property type="evidence" value="ECO:0007669"/>
    <property type="project" value="InterPro"/>
</dbReference>
<evidence type="ECO:0000313" key="6">
    <source>
        <dbReference type="Proteomes" id="UP000664132"/>
    </source>
</evidence>
<dbReference type="Pfam" id="PF00172">
    <property type="entry name" value="Zn_clus"/>
    <property type="match status" value="1"/>
</dbReference>
<dbReference type="Proteomes" id="UP000664132">
    <property type="component" value="Unassembled WGS sequence"/>
</dbReference>
<dbReference type="PANTHER" id="PTHR31001:SF85">
    <property type="entry name" value="ZN(II)2CYS6 TRANSCRIPTION FACTOR (EUROFUNG)"/>
    <property type="match status" value="1"/>
</dbReference>
<proteinExistence type="predicted"/>
<keyword evidence="2" id="KW-0479">Metal-binding</keyword>
<dbReference type="PROSITE" id="PS50048">
    <property type="entry name" value="ZN2_CY6_FUNGAL_2"/>
    <property type="match status" value="1"/>
</dbReference>
<sequence length="713" mass="80216">MPTKTPSKGTLEGTRKHPCVLCQQRKVKCDRNEPCANCVKARIECVSPSTLPPKKRKKRFPEAELLARLRRYEDHLRAYGADIDAINSGGIIPLPVAAAKPLDDGSVAADPRASVDQHMRSLAIRRALKHTTHAPWTGVNEEFRDAEDILQGSSGDELYDKPITRTYDAIHSDGGDLLFSTPGTERMIDLHPPTVQIFRLWQKFLENVNPIVKLFHAPTVQLQILEASADLENVSKEMEVLMFGIYATAVSSLGDTECTTMFGEEKEVLRLRYSGGARQALHRAGLLRTSNITILQGFVLYLISCLNFHIDPRSLFCLTGIAVRIAQRMGLCYDGASYGLQPFEIEMRRRLWWQIMLLDFRVAEISGAGCSILTHVWTTKFPLNVNDSDLYPDMRDPPAEHNGVTEMVYVLTHCEITSYFNKMRSSHSTLQVKDKEIDELATHIEKTYLQYCDSSIPLHVLSILIARTRIAKLHMGPRHPHMIQSKNMAVAEKEGLFSLSLQMLQNHNTLMSSNAMKNFFWHIVINFPFPAHVYILTSLKTRPQDEMSDKAWEAFGEFFRLRMMLWDRSETVRPKESALHAALANLTVKAWDVREKALPGIEVPPMIINMREEVRAKKSPKETLTETPPVITSEGKNGDMFTDSLSWMVQPNVGLGQVTDLSSGAMHGIMMGQDNSSVGMGMGWDFWNDLMPVYGNGNGNGQEYGGGQNMYST</sequence>
<feature type="domain" description="Zn(2)-C6 fungal-type" evidence="4">
    <location>
        <begin position="18"/>
        <end position="47"/>
    </location>
</feature>
<dbReference type="SMART" id="SM00066">
    <property type="entry name" value="GAL4"/>
    <property type="match status" value="1"/>
</dbReference>
<dbReference type="CDD" id="cd00067">
    <property type="entry name" value="GAL4"/>
    <property type="match status" value="1"/>
</dbReference>
<evidence type="ECO:0000256" key="3">
    <source>
        <dbReference type="ARBA" id="ARBA00023242"/>
    </source>
</evidence>
<comment type="subcellular location">
    <subcellularLocation>
        <location evidence="1">Nucleus</location>
    </subcellularLocation>
</comment>
<dbReference type="InterPro" id="IPR036864">
    <property type="entry name" value="Zn2-C6_fun-type_DNA-bd_sf"/>
</dbReference>
<gene>
    <name evidence="5" type="ORF">IFR04_003592</name>
</gene>
<dbReference type="OrthoDB" id="2269373at2759"/>
<dbReference type="SMART" id="SM00906">
    <property type="entry name" value="Fungal_trans"/>
    <property type="match status" value="1"/>
</dbReference>
<evidence type="ECO:0000259" key="4">
    <source>
        <dbReference type="PROSITE" id="PS50048"/>
    </source>
</evidence>
<dbReference type="PANTHER" id="PTHR31001">
    <property type="entry name" value="UNCHARACTERIZED TRANSCRIPTIONAL REGULATORY PROTEIN"/>
    <property type="match status" value="1"/>
</dbReference>
<reference evidence="5" key="1">
    <citation type="submission" date="2021-02" db="EMBL/GenBank/DDBJ databases">
        <title>Genome sequence Cadophora malorum strain M34.</title>
        <authorList>
            <person name="Stefanovic E."/>
            <person name="Vu D."/>
            <person name="Scully C."/>
            <person name="Dijksterhuis J."/>
            <person name="Roader J."/>
            <person name="Houbraken J."/>
        </authorList>
    </citation>
    <scope>NUCLEOTIDE SEQUENCE</scope>
    <source>
        <strain evidence="5">M34</strain>
    </source>
</reference>
<protein>
    <recommendedName>
        <fullName evidence="4">Zn(2)-C6 fungal-type domain-containing protein</fullName>
    </recommendedName>
</protein>
<accession>A0A8H7WEB2</accession>
<dbReference type="GO" id="GO:0005634">
    <property type="term" value="C:nucleus"/>
    <property type="evidence" value="ECO:0007669"/>
    <property type="project" value="UniProtKB-SubCell"/>
</dbReference>
<keyword evidence="6" id="KW-1185">Reference proteome</keyword>
<comment type="caution">
    <text evidence="5">The sequence shown here is derived from an EMBL/GenBank/DDBJ whole genome shotgun (WGS) entry which is preliminary data.</text>
</comment>
<evidence type="ECO:0000313" key="5">
    <source>
        <dbReference type="EMBL" id="KAG4423226.1"/>
    </source>
</evidence>
<name>A0A8H7WEB2_9HELO</name>
<organism evidence="5 6">
    <name type="scientific">Cadophora malorum</name>
    <dbReference type="NCBI Taxonomy" id="108018"/>
    <lineage>
        <taxon>Eukaryota</taxon>
        <taxon>Fungi</taxon>
        <taxon>Dikarya</taxon>
        <taxon>Ascomycota</taxon>
        <taxon>Pezizomycotina</taxon>
        <taxon>Leotiomycetes</taxon>
        <taxon>Helotiales</taxon>
        <taxon>Ploettnerulaceae</taxon>
        <taxon>Cadophora</taxon>
    </lineage>
</organism>
<evidence type="ECO:0000256" key="2">
    <source>
        <dbReference type="ARBA" id="ARBA00022723"/>
    </source>
</evidence>
<dbReference type="InterPro" id="IPR001138">
    <property type="entry name" value="Zn2Cys6_DnaBD"/>
</dbReference>
<dbReference type="GO" id="GO:0003677">
    <property type="term" value="F:DNA binding"/>
    <property type="evidence" value="ECO:0007669"/>
    <property type="project" value="InterPro"/>
</dbReference>
<dbReference type="Pfam" id="PF04082">
    <property type="entry name" value="Fungal_trans"/>
    <property type="match status" value="1"/>
</dbReference>
<dbReference type="InterPro" id="IPR007219">
    <property type="entry name" value="XnlR_reg_dom"/>
</dbReference>
<dbReference type="EMBL" id="JAFJYH010000037">
    <property type="protein sequence ID" value="KAG4423226.1"/>
    <property type="molecule type" value="Genomic_DNA"/>
</dbReference>
<keyword evidence="3" id="KW-0539">Nucleus</keyword>
<dbReference type="GO" id="GO:0006351">
    <property type="term" value="P:DNA-templated transcription"/>
    <property type="evidence" value="ECO:0007669"/>
    <property type="project" value="InterPro"/>
</dbReference>
<dbReference type="GO" id="GO:0000981">
    <property type="term" value="F:DNA-binding transcription factor activity, RNA polymerase II-specific"/>
    <property type="evidence" value="ECO:0007669"/>
    <property type="project" value="InterPro"/>
</dbReference>
<dbReference type="CDD" id="cd12148">
    <property type="entry name" value="fungal_TF_MHR"/>
    <property type="match status" value="1"/>
</dbReference>
<dbReference type="Gene3D" id="4.10.240.10">
    <property type="entry name" value="Zn(2)-C6 fungal-type DNA-binding domain"/>
    <property type="match status" value="1"/>
</dbReference>
<dbReference type="AlphaFoldDB" id="A0A8H7WEB2"/>
<dbReference type="InterPro" id="IPR050613">
    <property type="entry name" value="Sec_Metabolite_Reg"/>
</dbReference>